<dbReference type="Proteomes" id="UP000605970">
    <property type="component" value="Unassembled WGS sequence"/>
</dbReference>
<dbReference type="EMBL" id="JABEBT010000043">
    <property type="protein sequence ID" value="KAF7635361.1"/>
    <property type="molecule type" value="Genomic_DNA"/>
</dbReference>
<evidence type="ECO:0000313" key="4">
    <source>
        <dbReference type="Proteomes" id="UP000605970"/>
    </source>
</evidence>
<feature type="region of interest" description="Disordered" evidence="1">
    <location>
        <begin position="26"/>
        <end position="90"/>
    </location>
</feature>
<feature type="compositionally biased region" description="Basic and acidic residues" evidence="1">
    <location>
        <begin position="61"/>
        <end position="83"/>
    </location>
</feature>
<organism evidence="3 4">
    <name type="scientific">Meloidogyne graminicola</name>
    <dbReference type="NCBI Taxonomy" id="189291"/>
    <lineage>
        <taxon>Eukaryota</taxon>
        <taxon>Metazoa</taxon>
        <taxon>Ecdysozoa</taxon>
        <taxon>Nematoda</taxon>
        <taxon>Chromadorea</taxon>
        <taxon>Rhabditida</taxon>
        <taxon>Tylenchina</taxon>
        <taxon>Tylenchomorpha</taxon>
        <taxon>Tylenchoidea</taxon>
        <taxon>Meloidogynidae</taxon>
        <taxon>Meloidogyninae</taxon>
        <taxon>Meloidogyne</taxon>
    </lineage>
</organism>
<feature type="region of interest" description="Disordered" evidence="1">
    <location>
        <begin position="176"/>
        <end position="197"/>
    </location>
</feature>
<evidence type="ECO:0000256" key="2">
    <source>
        <dbReference type="SAM" id="SignalP"/>
    </source>
</evidence>
<feature type="signal peptide" evidence="2">
    <location>
        <begin position="1"/>
        <end position="21"/>
    </location>
</feature>
<protein>
    <submittedName>
        <fullName evidence="3">Uncharacterized protein</fullName>
    </submittedName>
</protein>
<comment type="caution">
    <text evidence="3">The sequence shown here is derived from an EMBL/GenBank/DDBJ whole genome shotgun (WGS) entry which is preliminary data.</text>
</comment>
<accession>A0A8S9ZQ29</accession>
<feature type="chain" id="PRO_5035821517" evidence="2">
    <location>
        <begin position="22"/>
        <end position="224"/>
    </location>
</feature>
<reference evidence="3" key="1">
    <citation type="journal article" date="2020" name="Ecol. Evol.">
        <title>Genome structure and content of the rice root-knot nematode (Meloidogyne graminicola).</title>
        <authorList>
            <person name="Phan N.T."/>
            <person name="Danchin E.G.J."/>
            <person name="Klopp C."/>
            <person name="Perfus-Barbeoch L."/>
            <person name="Kozlowski D.K."/>
            <person name="Koutsovoulos G.D."/>
            <person name="Lopez-Roques C."/>
            <person name="Bouchez O."/>
            <person name="Zahm M."/>
            <person name="Besnard G."/>
            <person name="Bellafiore S."/>
        </authorList>
    </citation>
    <scope>NUCLEOTIDE SEQUENCE</scope>
    <source>
        <strain evidence="3">VN-18</strain>
    </source>
</reference>
<evidence type="ECO:0000256" key="1">
    <source>
        <dbReference type="SAM" id="MobiDB-lite"/>
    </source>
</evidence>
<name>A0A8S9ZQ29_9BILA</name>
<dbReference type="OrthoDB" id="5890300at2759"/>
<keyword evidence="2" id="KW-0732">Signal</keyword>
<feature type="compositionally biased region" description="Basic and acidic residues" evidence="1">
    <location>
        <begin position="40"/>
        <end position="53"/>
    </location>
</feature>
<keyword evidence="4" id="KW-1185">Reference proteome</keyword>
<proteinExistence type="predicted"/>
<sequence length="224" mass="24049">MLQFGILSMMTLFALITCSKGKKKKGKDATIENLKGKNVKSKEGLAAKPDKHSQLGGGHDNLNKDDEKKGKGRQDQPKSDAKQPPKGGVNEAIRTAQMKSGGKGSSIGKACRTAQPYTTFRGTSTAHLFNKASVKAAPSATAIVRKDFSTGGPKYKFVGNVDDEIVQKPSNEFVEGLGPKHAYDRTPQKSKVRKPAGGKVVEVVEKKNILYVSVDASKTKSMTK</sequence>
<dbReference type="AlphaFoldDB" id="A0A8S9ZQ29"/>
<evidence type="ECO:0000313" key="3">
    <source>
        <dbReference type="EMBL" id="KAF7635361.1"/>
    </source>
</evidence>
<gene>
    <name evidence="3" type="ORF">Mgra_00005183</name>
</gene>